<proteinExistence type="predicted"/>
<dbReference type="InterPro" id="IPR050618">
    <property type="entry name" value="Ubq-SigPath_Reg"/>
</dbReference>
<dbReference type="InterPro" id="IPR024964">
    <property type="entry name" value="CTLH/CRA"/>
</dbReference>
<keyword evidence="3" id="KW-1185">Reference proteome</keyword>
<dbReference type="KEGG" id="asau:88172860"/>
<dbReference type="InterPro" id="IPR006595">
    <property type="entry name" value="CTLH_C"/>
</dbReference>
<dbReference type="PANTHER" id="PTHR12864">
    <property type="entry name" value="RAN BINDING PROTEIN 9-RELATED"/>
    <property type="match status" value="1"/>
</dbReference>
<name>A0AAX4H7G7_9ASCO</name>
<sequence>MSIDQPEQSALWWRLPENEQGPHKRSFLEEQLTKRSIDRIVLDYFIQEGFHSAAQSLAEEADISLDTFRIGGRRSSENCGSSLGFSTIVKRREIKYLILEGNISQAIRLIAENFPATLDSQPLLFFLLLRLNLIEMIRKHKCLPDANNPEIEKKFLSDILSFVRENMISKVLYSVSLLKDLETTMSLLCFDFDPEKPLDELVELPPKLRQLFDLSLRRQCYREVNRAILDLNDNLVGINYNGVSTEYSVSNLKNLREATLAGDDVDMDSSDDDEPFQLKSDALQIPGLQGEEVDTLSTDVRETDAEQVTVTKKQILRSQLERIAVLWLATERKVKEHRLHNADASPTGVHLPIVFRWPE</sequence>
<dbReference type="SMART" id="SM00668">
    <property type="entry name" value="CTLH"/>
    <property type="match status" value="1"/>
</dbReference>
<gene>
    <name evidence="2" type="ORF">PUMCH_001795</name>
</gene>
<evidence type="ECO:0000259" key="1">
    <source>
        <dbReference type="PROSITE" id="PS50897"/>
    </source>
</evidence>
<feature type="domain" description="CTLH" evidence="1">
    <location>
        <begin position="87"/>
        <end position="144"/>
    </location>
</feature>
<dbReference type="InterPro" id="IPR013144">
    <property type="entry name" value="CRA_dom"/>
</dbReference>
<evidence type="ECO:0000313" key="3">
    <source>
        <dbReference type="Proteomes" id="UP001338582"/>
    </source>
</evidence>
<accession>A0AAX4H7G7</accession>
<dbReference type="GeneID" id="88172860"/>
<dbReference type="PROSITE" id="PS50897">
    <property type="entry name" value="CTLH"/>
    <property type="match status" value="1"/>
</dbReference>
<dbReference type="RefSeq" id="XP_062876903.1">
    <property type="nucleotide sequence ID" value="XM_063020833.1"/>
</dbReference>
<dbReference type="SMART" id="SM00757">
    <property type="entry name" value="CRA"/>
    <property type="match status" value="1"/>
</dbReference>
<dbReference type="Proteomes" id="UP001338582">
    <property type="component" value="Chromosome 2"/>
</dbReference>
<evidence type="ECO:0000313" key="2">
    <source>
        <dbReference type="EMBL" id="WPK24520.1"/>
    </source>
</evidence>
<dbReference type="PROSITE" id="PS50896">
    <property type="entry name" value="LISH"/>
    <property type="match status" value="1"/>
</dbReference>
<dbReference type="EMBL" id="CP138895">
    <property type="protein sequence ID" value="WPK24520.1"/>
    <property type="molecule type" value="Genomic_DNA"/>
</dbReference>
<organism evidence="2 3">
    <name type="scientific">Australozyma saopauloensis</name>
    <dbReference type="NCBI Taxonomy" id="291208"/>
    <lineage>
        <taxon>Eukaryota</taxon>
        <taxon>Fungi</taxon>
        <taxon>Dikarya</taxon>
        <taxon>Ascomycota</taxon>
        <taxon>Saccharomycotina</taxon>
        <taxon>Pichiomycetes</taxon>
        <taxon>Metschnikowiaceae</taxon>
        <taxon>Australozyma</taxon>
    </lineage>
</organism>
<protein>
    <recommendedName>
        <fullName evidence="1">CTLH domain-containing protein</fullName>
    </recommendedName>
</protein>
<dbReference type="SMART" id="SM00667">
    <property type="entry name" value="LisH"/>
    <property type="match status" value="1"/>
</dbReference>
<dbReference type="InterPro" id="IPR006594">
    <property type="entry name" value="LisH"/>
</dbReference>
<dbReference type="Pfam" id="PF08513">
    <property type="entry name" value="LisH"/>
    <property type="match status" value="1"/>
</dbReference>
<reference evidence="2 3" key="1">
    <citation type="submission" date="2023-10" db="EMBL/GenBank/DDBJ databases">
        <title>Draft Genome Sequence of Candida saopaulonensis from a very Premature Infant with Sepsis.</title>
        <authorList>
            <person name="Ning Y."/>
            <person name="Dai R."/>
            <person name="Xiao M."/>
            <person name="Xu Y."/>
            <person name="Yan Q."/>
            <person name="Zhang L."/>
        </authorList>
    </citation>
    <scope>NUCLEOTIDE SEQUENCE [LARGE SCALE GENOMIC DNA]</scope>
    <source>
        <strain evidence="2 3">19XY460</strain>
    </source>
</reference>
<dbReference type="Pfam" id="PF10607">
    <property type="entry name" value="CTLH"/>
    <property type="match status" value="1"/>
</dbReference>
<dbReference type="AlphaFoldDB" id="A0AAX4H7G7"/>